<gene>
    <name evidence="2" type="ORF">NWE73_07475</name>
</gene>
<dbReference type="Pfam" id="PF03473">
    <property type="entry name" value="MOSC"/>
    <property type="match status" value="1"/>
</dbReference>
<dbReference type="InterPro" id="IPR005302">
    <property type="entry name" value="MoCF_Sase_C"/>
</dbReference>
<dbReference type="EMBL" id="JANRMI010000002">
    <property type="protein sequence ID" value="MDG0816199.1"/>
    <property type="molecule type" value="Genomic_DNA"/>
</dbReference>
<dbReference type="PROSITE" id="PS51340">
    <property type="entry name" value="MOSC"/>
    <property type="match status" value="1"/>
</dbReference>
<comment type="caution">
    <text evidence="2">The sequence shown here is derived from an EMBL/GenBank/DDBJ whole genome shotgun (WGS) entry which is preliminary data.</text>
</comment>
<dbReference type="SUPFAM" id="SSF50800">
    <property type="entry name" value="PK beta-barrel domain-like"/>
    <property type="match status" value="1"/>
</dbReference>
<evidence type="ECO:0000313" key="2">
    <source>
        <dbReference type="EMBL" id="MDG0816199.1"/>
    </source>
</evidence>
<organism evidence="2 3">
    <name type="scientific">Bdellovibrio svalbardensis</name>
    <dbReference type="NCBI Taxonomy" id="2972972"/>
    <lineage>
        <taxon>Bacteria</taxon>
        <taxon>Pseudomonadati</taxon>
        <taxon>Bdellovibrionota</taxon>
        <taxon>Bdellovibrionia</taxon>
        <taxon>Bdellovibrionales</taxon>
        <taxon>Pseudobdellovibrionaceae</taxon>
        <taxon>Bdellovibrio</taxon>
    </lineage>
</organism>
<dbReference type="Proteomes" id="UP001152321">
    <property type="component" value="Unassembled WGS sequence"/>
</dbReference>
<dbReference type="RefSeq" id="WP_277577676.1">
    <property type="nucleotide sequence ID" value="NZ_JANRMI010000002.1"/>
</dbReference>
<proteinExistence type="predicted"/>
<evidence type="ECO:0000313" key="3">
    <source>
        <dbReference type="Proteomes" id="UP001152321"/>
    </source>
</evidence>
<name>A0ABT6DJU8_9BACT</name>
<feature type="domain" description="MOSC" evidence="1">
    <location>
        <begin position="116"/>
        <end position="262"/>
    </location>
</feature>
<dbReference type="SUPFAM" id="SSF141673">
    <property type="entry name" value="MOSC N-terminal domain-like"/>
    <property type="match status" value="1"/>
</dbReference>
<keyword evidence="3" id="KW-1185">Reference proteome</keyword>
<accession>A0ABT6DJU8</accession>
<dbReference type="PANTHER" id="PTHR14237:SF19">
    <property type="entry name" value="MITOCHONDRIAL AMIDOXIME REDUCING COMPONENT 1"/>
    <property type="match status" value="1"/>
</dbReference>
<protein>
    <submittedName>
        <fullName evidence="2">MOSC domain-containing protein</fullName>
    </submittedName>
</protein>
<dbReference type="InterPro" id="IPR011037">
    <property type="entry name" value="Pyrv_Knase-like_insert_dom_sf"/>
</dbReference>
<evidence type="ECO:0000259" key="1">
    <source>
        <dbReference type="PROSITE" id="PS51340"/>
    </source>
</evidence>
<reference evidence="2" key="1">
    <citation type="submission" date="2022-08" db="EMBL/GenBank/DDBJ databases">
        <title>Novel Bdellovibrio Species Isolated from Svalbard: Designation Bdellovibrio svalbardensis.</title>
        <authorList>
            <person name="Mitchell R.J."/>
            <person name="Choi S.Y."/>
        </authorList>
    </citation>
    <scope>NUCLEOTIDE SEQUENCE</scope>
    <source>
        <strain evidence="2">PAP01</strain>
    </source>
</reference>
<sequence>MRIEELYIYPVKSARAQALKEMKMTHEGPEGDRQWMLIDENGKFISQRTVPKLATLEVFHETAALTMGFEKMFFKISKNNSFQRKVKVSVWNDTFEAALEPDLYSQALSQYLGVNCRLVRYAPYSQRRVLSHAADWKPEVRFADGRPLQLVNLKSLEELNSRLAQPVGVDRFRANIIFQGEKAYEEETWKKIKVGEVVFSLPKKCARCTIITIDQKTGIPSGPDPLKTLAGYRREGNGVFFGTLWIPENEGLIRVGDSLQVLE</sequence>
<dbReference type="Pfam" id="PF03476">
    <property type="entry name" value="MOSC_N"/>
    <property type="match status" value="1"/>
</dbReference>
<dbReference type="InterPro" id="IPR005303">
    <property type="entry name" value="MOCOS_middle"/>
</dbReference>
<dbReference type="PANTHER" id="PTHR14237">
    <property type="entry name" value="MOLYBDOPTERIN COFACTOR SULFURASE MOSC"/>
    <property type="match status" value="1"/>
</dbReference>